<sequence length="378" mass="42384">MLSLDSSNHRLTTLVNALQAASNARDEEVRRLQAASESHQALTAQILESLKSLHLKVDTILVAPPTAAEGRNRGFQSLLTAATDSTEGELSRQGGDKGTTKLSPDEEAFLSHQQKSAALKAFMSEADRLKIQPPNKVTSDFGLSKAKLDSHDIFWYRKTLMGRKLKSKIVEIKLGTTKGSDTEVRMVIIREDKTRQYIKFSDLENYGPSEWYEISEILSKSFSRHRVLAKKAINGLPEKMKDFARDYKHSPEEEAQVQYLKKMCISSSPQISSSIKQNLFKDMAAKGLIPDMKNLNLKTPGGPGLTSFSSIGTVMSRPTRGVYFFDEKETLMFFRHEEISIADTKFQVSILSLIPISFEPSLIRSDIIVELHKRGKNE</sequence>
<protein>
    <submittedName>
        <fullName evidence="1">Uncharacterized protein</fullName>
    </submittedName>
</protein>
<keyword evidence="2" id="KW-1185">Reference proteome</keyword>
<proteinExistence type="predicted"/>
<gene>
    <name evidence="1" type="ORF">L6452_19227</name>
</gene>
<organism evidence="1 2">
    <name type="scientific">Arctium lappa</name>
    <name type="common">Greater burdock</name>
    <name type="synonym">Lappa major</name>
    <dbReference type="NCBI Taxonomy" id="4217"/>
    <lineage>
        <taxon>Eukaryota</taxon>
        <taxon>Viridiplantae</taxon>
        <taxon>Streptophyta</taxon>
        <taxon>Embryophyta</taxon>
        <taxon>Tracheophyta</taxon>
        <taxon>Spermatophyta</taxon>
        <taxon>Magnoliopsida</taxon>
        <taxon>eudicotyledons</taxon>
        <taxon>Gunneridae</taxon>
        <taxon>Pentapetalae</taxon>
        <taxon>asterids</taxon>
        <taxon>campanulids</taxon>
        <taxon>Asterales</taxon>
        <taxon>Asteraceae</taxon>
        <taxon>Carduoideae</taxon>
        <taxon>Cardueae</taxon>
        <taxon>Arctiinae</taxon>
        <taxon>Arctium</taxon>
    </lineage>
</organism>
<reference evidence="2" key="1">
    <citation type="journal article" date="2022" name="Mol. Ecol. Resour.">
        <title>The genomes of chicory, endive, great burdock and yacon provide insights into Asteraceae palaeo-polyploidization history and plant inulin production.</title>
        <authorList>
            <person name="Fan W."/>
            <person name="Wang S."/>
            <person name="Wang H."/>
            <person name="Wang A."/>
            <person name="Jiang F."/>
            <person name="Liu H."/>
            <person name="Zhao H."/>
            <person name="Xu D."/>
            <person name="Zhang Y."/>
        </authorList>
    </citation>
    <scope>NUCLEOTIDE SEQUENCE [LARGE SCALE GENOMIC DNA]</scope>
    <source>
        <strain evidence="2">cv. Niubang</strain>
    </source>
</reference>
<evidence type="ECO:0000313" key="1">
    <source>
        <dbReference type="EMBL" id="KAI3718360.1"/>
    </source>
</evidence>
<comment type="caution">
    <text evidence="1">The sequence shown here is derived from an EMBL/GenBank/DDBJ whole genome shotgun (WGS) entry which is preliminary data.</text>
</comment>
<dbReference type="Proteomes" id="UP001055879">
    <property type="component" value="Linkage Group LG06"/>
</dbReference>
<accession>A0ACB9BCF4</accession>
<dbReference type="EMBL" id="CM042052">
    <property type="protein sequence ID" value="KAI3718360.1"/>
    <property type="molecule type" value="Genomic_DNA"/>
</dbReference>
<reference evidence="1 2" key="2">
    <citation type="journal article" date="2022" name="Mol. Ecol. Resour.">
        <title>The genomes of chicory, endive, great burdock and yacon provide insights into Asteraceae paleo-polyploidization history and plant inulin production.</title>
        <authorList>
            <person name="Fan W."/>
            <person name="Wang S."/>
            <person name="Wang H."/>
            <person name="Wang A."/>
            <person name="Jiang F."/>
            <person name="Liu H."/>
            <person name="Zhao H."/>
            <person name="Xu D."/>
            <person name="Zhang Y."/>
        </authorList>
    </citation>
    <scope>NUCLEOTIDE SEQUENCE [LARGE SCALE GENOMIC DNA]</scope>
    <source>
        <strain evidence="2">cv. Niubang</strain>
    </source>
</reference>
<name>A0ACB9BCF4_ARCLA</name>
<evidence type="ECO:0000313" key="2">
    <source>
        <dbReference type="Proteomes" id="UP001055879"/>
    </source>
</evidence>